<keyword evidence="2" id="KW-1185">Reference proteome</keyword>
<comment type="caution">
    <text evidence="1">The sequence shown here is derived from an EMBL/GenBank/DDBJ whole genome shotgun (WGS) entry which is preliminary data.</text>
</comment>
<protein>
    <submittedName>
        <fullName evidence="1">Uncharacterized protein</fullName>
    </submittedName>
</protein>
<evidence type="ECO:0000313" key="1">
    <source>
        <dbReference type="EMBL" id="MSS38529.1"/>
    </source>
</evidence>
<reference evidence="1 2" key="1">
    <citation type="submission" date="2019-08" db="EMBL/GenBank/DDBJ databases">
        <title>In-depth cultivation of the pig gut microbiome towards novel bacterial diversity and tailored functional studies.</title>
        <authorList>
            <person name="Wylensek D."/>
            <person name="Hitch T.C.A."/>
            <person name="Clavel T."/>
        </authorList>
    </citation>
    <scope>NUCLEOTIDE SEQUENCE [LARGE SCALE GENOMIC DNA]</scope>
    <source>
        <strain evidence="1 2">WCA-389-WT-23D1</strain>
    </source>
</reference>
<organism evidence="1 2">
    <name type="scientific">Clostridium porci</name>
    <dbReference type="NCBI Taxonomy" id="2605778"/>
    <lineage>
        <taxon>Bacteria</taxon>
        <taxon>Bacillati</taxon>
        <taxon>Bacillota</taxon>
        <taxon>Clostridia</taxon>
        <taxon>Eubacteriales</taxon>
        <taxon>Clostridiaceae</taxon>
        <taxon>Clostridium</taxon>
    </lineage>
</organism>
<dbReference type="EMBL" id="VUMD01000028">
    <property type="protein sequence ID" value="MSS38529.1"/>
    <property type="molecule type" value="Genomic_DNA"/>
</dbReference>
<dbReference type="Proteomes" id="UP000429958">
    <property type="component" value="Unassembled WGS sequence"/>
</dbReference>
<sequence>MNCQLLIKSFRFIHIEKDKTDGYWHGSTGISPPHGSHPALPIACDAINARTDGCKGVSLSSLGIIAHSLPKLFRGMVLIARLKRSWRTCQMAPPKENVSARPMLSRSYRPDFLCQGAFMAPVRLKYQARKERTKHACNMYLRPEEP</sequence>
<accession>A0A7X2TDY1</accession>
<dbReference type="AlphaFoldDB" id="A0A7X2TDY1"/>
<evidence type="ECO:0000313" key="2">
    <source>
        <dbReference type="Proteomes" id="UP000429958"/>
    </source>
</evidence>
<name>A0A7X2TDY1_9CLOT</name>
<gene>
    <name evidence="1" type="ORF">FYJ39_18945</name>
</gene>
<proteinExistence type="predicted"/>